<keyword evidence="4" id="KW-1185">Reference proteome</keyword>
<dbReference type="RefSeq" id="WP_109565486.1">
    <property type="nucleotide sequence ID" value="NZ_QGDJ01000010.1"/>
</dbReference>
<dbReference type="EMBL" id="QGDJ01000010">
    <property type="protein sequence ID" value="PWJ15787.1"/>
    <property type="molecule type" value="Genomic_DNA"/>
</dbReference>
<evidence type="ECO:0000313" key="2">
    <source>
        <dbReference type="EMBL" id="PWJ15787.1"/>
    </source>
</evidence>
<feature type="chain" id="PRO_5036326984" evidence="1">
    <location>
        <begin position="24"/>
        <end position="137"/>
    </location>
</feature>
<feature type="signal peptide" evidence="1">
    <location>
        <begin position="1"/>
        <end position="23"/>
    </location>
</feature>
<evidence type="ECO:0000313" key="3">
    <source>
        <dbReference type="EMBL" id="SSA49469.1"/>
    </source>
</evidence>
<dbReference type="OrthoDB" id="7848466at2"/>
<dbReference type="EMBL" id="UETC01000010">
    <property type="protein sequence ID" value="SSA49469.1"/>
    <property type="molecule type" value="Genomic_DNA"/>
</dbReference>
<dbReference type="Proteomes" id="UP000251571">
    <property type="component" value="Unassembled WGS sequence"/>
</dbReference>
<reference evidence="3 5" key="1">
    <citation type="submission" date="2016-10" db="EMBL/GenBank/DDBJ databases">
        <authorList>
            <person name="Cai Z."/>
        </authorList>
    </citation>
    <scope>NUCLEOTIDE SEQUENCE [LARGE SCALE GENOMIC DNA]</scope>
    <source>
        <strain evidence="3 5">DSM 25227</strain>
    </source>
</reference>
<dbReference type="Proteomes" id="UP000245839">
    <property type="component" value="Unassembled WGS sequence"/>
</dbReference>
<gene>
    <name evidence="2" type="ORF">BCF38_1107</name>
    <name evidence="3" type="ORF">SAMN05421539_1107</name>
</gene>
<reference evidence="2 4" key="2">
    <citation type="submission" date="2018-03" db="EMBL/GenBank/DDBJ databases">
        <title>Genomic Encyclopedia of Archaeal and Bacterial Type Strains, Phase II (KMG-II): from individual species to whole genera.</title>
        <authorList>
            <person name="Goeker M."/>
        </authorList>
    </citation>
    <scope>NUCLEOTIDE SEQUENCE [LARGE SCALE GENOMIC DNA]</scope>
    <source>
        <strain evidence="2 4">DSM 25227</strain>
    </source>
</reference>
<organism evidence="3 5">
    <name type="scientific">Jannaschia seohaensis</name>
    <dbReference type="NCBI Taxonomy" id="475081"/>
    <lineage>
        <taxon>Bacteria</taxon>
        <taxon>Pseudomonadati</taxon>
        <taxon>Pseudomonadota</taxon>
        <taxon>Alphaproteobacteria</taxon>
        <taxon>Rhodobacterales</taxon>
        <taxon>Roseobacteraceae</taxon>
        <taxon>Jannaschia</taxon>
    </lineage>
</organism>
<name>A0A2Y9B576_9RHOB</name>
<accession>A0A2Y9B576</accession>
<proteinExistence type="predicted"/>
<protein>
    <submittedName>
        <fullName evidence="3">Uncharacterized protein</fullName>
    </submittedName>
</protein>
<evidence type="ECO:0000313" key="5">
    <source>
        <dbReference type="Proteomes" id="UP000251571"/>
    </source>
</evidence>
<evidence type="ECO:0000256" key="1">
    <source>
        <dbReference type="SAM" id="SignalP"/>
    </source>
</evidence>
<keyword evidence="1" id="KW-0732">Signal</keyword>
<evidence type="ECO:0000313" key="4">
    <source>
        <dbReference type="Proteomes" id="UP000245839"/>
    </source>
</evidence>
<dbReference type="AlphaFoldDB" id="A0A2Y9B576"/>
<sequence>MRHAVTLAAVLALGLVAPAAAQAPQPVQQNNSNAIWFENWIGLRNAQMRIVAPDGTYHLVEAESGTPVFQLTGTEVLDGVWRYELSAATDKEEKIKNPIDNGRGENARDTIAVPFYTSGQFVVSRGVIVQPETIVEE</sequence>